<dbReference type="Proteomes" id="UP000001933">
    <property type="component" value="Chromosome"/>
</dbReference>
<dbReference type="KEGG" id="sat:SYN_01502"/>
<keyword evidence="2" id="KW-1185">Reference proteome</keyword>
<proteinExistence type="predicted"/>
<accession>Q2LSV3</accession>
<organism evidence="1 2">
    <name type="scientific">Syntrophus aciditrophicus (strain SB)</name>
    <dbReference type="NCBI Taxonomy" id="56780"/>
    <lineage>
        <taxon>Bacteria</taxon>
        <taxon>Pseudomonadati</taxon>
        <taxon>Thermodesulfobacteriota</taxon>
        <taxon>Syntrophia</taxon>
        <taxon>Syntrophales</taxon>
        <taxon>Syntrophaceae</taxon>
        <taxon>Syntrophus</taxon>
    </lineage>
</organism>
<evidence type="ECO:0000313" key="2">
    <source>
        <dbReference type="Proteomes" id="UP000001933"/>
    </source>
</evidence>
<protein>
    <submittedName>
        <fullName evidence="1">Hypothetical cytosolic protein</fullName>
    </submittedName>
</protein>
<reference evidence="1 2" key="1">
    <citation type="journal article" date="2007" name="Proc. Natl. Acad. Sci. U.S.A.">
        <title>The genome of Syntrophus aciditrophicus: life at the thermodynamic limit of microbial growth.</title>
        <authorList>
            <person name="McInerney M.J."/>
            <person name="Rohlin L."/>
            <person name="Mouttaki H."/>
            <person name="Kim U."/>
            <person name="Krupp R.S."/>
            <person name="Rios-Hernandez L."/>
            <person name="Sieber J."/>
            <person name="Struchtemeyer C.G."/>
            <person name="Bhattacharyya A."/>
            <person name="Campbell J.W."/>
            <person name="Gunsalus R.P."/>
        </authorList>
    </citation>
    <scope>NUCLEOTIDE SEQUENCE [LARGE SCALE GENOMIC DNA]</scope>
    <source>
        <strain evidence="1 2">SB</strain>
    </source>
</reference>
<name>Q2LSV3_SYNAS</name>
<gene>
    <name evidence="1" type="ORF">SYN_01502</name>
</gene>
<dbReference type="HOGENOM" id="CLU_2738581_0_0_7"/>
<evidence type="ECO:0000313" key="1">
    <source>
        <dbReference type="EMBL" id="ABC77163.1"/>
    </source>
</evidence>
<dbReference type="STRING" id="56780.SYN_01502"/>
<dbReference type="EMBL" id="CP000252">
    <property type="protein sequence ID" value="ABC77163.1"/>
    <property type="molecule type" value="Genomic_DNA"/>
</dbReference>
<dbReference type="AlphaFoldDB" id="Q2LSV3"/>
<dbReference type="InParanoid" id="Q2LSV3"/>
<sequence length="71" mass="7980">MMSRPANQLPSCSPAFYMEGRKLATFEKALELKPGFHVKAHENIGQAESARKNATGDKQRLLKKCKLLHRA</sequence>